<dbReference type="Proteomes" id="UP000620124">
    <property type="component" value="Unassembled WGS sequence"/>
</dbReference>
<accession>A0A8H6XFD8</accession>
<gene>
    <name evidence="2" type="ORF">MVEN_01933300</name>
</gene>
<evidence type="ECO:0000313" key="2">
    <source>
        <dbReference type="EMBL" id="KAF7340148.1"/>
    </source>
</evidence>
<evidence type="ECO:0000313" key="3">
    <source>
        <dbReference type="Proteomes" id="UP000620124"/>
    </source>
</evidence>
<organism evidence="2 3">
    <name type="scientific">Mycena venus</name>
    <dbReference type="NCBI Taxonomy" id="2733690"/>
    <lineage>
        <taxon>Eukaryota</taxon>
        <taxon>Fungi</taxon>
        <taxon>Dikarya</taxon>
        <taxon>Basidiomycota</taxon>
        <taxon>Agaricomycotina</taxon>
        <taxon>Agaricomycetes</taxon>
        <taxon>Agaricomycetidae</taxon>
        <taxon>Agaricales</taxon>
        <taxon>Marasmiineae</taxon>
        <taxon>Mycenaceae</taxon>
        <taxon>Mycena</taxon>
    </lineage>
</organism>
<feature type="region of interest" description="Disordered" evidence="1">
    <location>
        <begin position="132"/>
        <end position="152"/>
    </location>
</feature>
<protein>
    <submittedName>
        <fullName evidence="2">Uncharacterized protein</fullName>
    </submittedName>
</protein>
<reference evidence="2" key="1">
    <citation type="submission" date="2020-05" db="EMBL/GenBank/DDBJ databases">
        <title>Mycena genomes resolve the evolution of fungal bioluminescence.</title>
        <authorList>
            <person name="Tsai I.J."/>
        </authorList>
    </citation>
    <scope>NUCLEOTIDE SEQUENCE</scope>
    <source>
        <strain evidence="2">CCC161011</strain>
    </source>
</reference>
<proteinExistence type="predicted"/>
<dbReference type="OrthoDB" id="3051534at2759"/>
<feature type="region of interest" description="Disordered" evidence="1">
    <location>
        <begin position="50"/>
        <end position="80"/>
    </location>
</feature>
<name>A0A8H6XFD8_9AGAR</name>
<keyword evidence="3" id="KW-1185">Reference proteome</keyword>
<sequence>MFAYLFPRTPNPPPSAKEFRFPPQMMKSLLAAQEREIDAYRRRLDKIHRDEKYRKENPSASAVEQDPFTVTVEVPPDSARDPERRYWERLNRIILRDDKGNLPPVAAPPNPKPAPENPGFVGFGACRDWLNDGERSEDSYPTVTSAPPSPLPDSPLTVEHFMEWLHCEEEQSTDNLSLVATPPNPDPVPASPVSEVHSIQDMEWLHRMFPDISPTTITKIVEHEFKPMDLAKLNPRRWGETFEDGCSLRDYPSLHSLLVPICLYFSVLQAGISAASGDAEMTRIVGEGGLRYAAHLVELEGLYQWPAVVTVPHAVPPQAPAGHGSR</sequence>
<comment type="caution">
    <text evidence="2">The sequence shown here is derived from an EMBL/GenBank/DDBJ whole genome shotgun (WGS) entry which is preliminary data.</text>
</comment>
<dbReference type="AlphaFoldDB" id="A0A8H6XFD8"/>
<feature type="region of interest" description="Disordered" evidence="1">
    <location>
        <begin position="1"/>
        <end position="20"/>
    </location>
</feature>
<dbReference type="EMBL" id="JACAZI010000019">
    <property type="protein sequence ID" value="KAF7340148.1"/>
    <property type="molecule type" value="Genomic_DNA"/>
</dbReference>
<evidence type="ECO:0000256" key="1">
    <source>
        <dbReference type="SAM" id="MobiDB-lite"/>
    </source>
</evidence>